<keyword evidence="3 8" id="KW-0349">Heme</keyword>
<evidence type="ECO:0000256" key="4">
    <source>
        <dbReference type="ARBA" id="ARBA00022723"/>
    </source>
</evidence>
<sequence>MTTATSHEPLFRLRSGAQWRDPFGMYARLRAESPVHHVTDDPSGADFWVLTRHADVMAAATDPTTFSSAAGLTVVDGEIEAIGMADNPPMVMQDPPGHTAFRALVARGFTPRQVQSIRPRIHDFVTTRLDEIADHGPATPVDIAHLLLKPLPSMLVAHYLGVPEKDWARFDEWTEAIVGAVGGTADPGAGTAGAATGELLGYFADLIAQRRTEGATGSDTVSTLVAAGRADDDAGLVSILAFVFTMIAGGNDTTTGLLGGSLALLSEHPDQRAQLVADPSLIGDAVEELLRLTSPVQGLCRSTTRPVRYDTPDGPVEIPAGRKVLLCYAAANRDPEVFGADAEALDVTRRPRGILTFSHGDHHCLGAAAARMAADVTLTELLARFPEFEVDVDGIEWAAGHYVRRPTCVPFRSGPVHR</sequence>
<dbReference type="Gene3D" id="1.10.630.10">
    <property type="entry name" value="Cytochrome P450"/>
    <property type="match status" value="1"/>
</dbReference>
<dbReference type="PANTHER" id="PTHR46696">
    <property type="entry name" value="P450, PUTATIVE (EUROFUNG)-RELATED"/>
    <property type="match status" value="1"/>
</dbReference>
<evidence type="ECO:0000256" key="2">
    <source>
        <dbReference type="ARBA" id="ARBA00010617"/>
    </source>
</evidence>
<dbReference type="RefSeq" id="WP_035728819.1">
    <property type="nucleotide sequence ID" value="NZ_CP073075.1"/>
</dbReference>
<proteinExistence type="inferred from homology"/>
<evidence type="ECO:0000256" key="1">
    <source>
        <dbReference type="ARBA" id="ARBA00001971"/>
    </source>
</evidence>
<evidence type="ECO:0000256" key="3">
    <source>
        <dbReference type="ARBA" id="ARBA00022617"/>
    </source>
</evidence>
<dbReference type="GO" id="GO:0036199">
    <property type="term" value="F:cholest-4-en-3-one 26-monooxygenase activity"/>
    <property type="evidence" value="ECO:0007669"/>
    <property type="project" value="TreeGrafter"/>
</dbReference>
<evidence type="ECO:0000313" key="9">
    <source>
        <dbReference type="EMBL" id="NKY00265.1"/>
    </source>
</evidence>
<evidence type="ECO:0000313" key="10">
    <source>
        <dbReference type="Proteomes" id="UP000563898"/>
    </source>
</evidence>
<comment type="similarity">
    <text evidence="2 8">Belongs to the cytochrome P450 family.</text>
</comment>
<dbReference type="InterPro" id="IPR036396">
    <property type="entry name" value="Cyt_P450_sf"/>
</dbReference>
<dbReference type="SUPFAM" id="SSF48264">
    <property type="entry name" value="Cytochrome P450"/>
    <property type="match status" value="1"/>
</dbReference>
<evidence type="ECO:0000256" key="5">
    <source>
        <dbReference type="ARBA" id="ARBA00023002"/>
    </source>
</evidence>
<dbReference type="GO" id="GO:0020037">
    <property type="term" value="F:heme binding"/>
    <property type="evidence" value="ECO:0007669"/>
    <property type="project" value="InterPro"/>
</dbReference>
<evidence type="ECO:0000256" key="7">
    <source>
        <dbReference type="ARBA" id="ARBA00023033"/>
    </source>
</evidence>
<protein>
    <submittedName>
        <fullName evidence="9">Cytochrome P450</fullName>
    </submittedName>
</protein>
<dbReference type="GO" id="GO:0006707">
    <property type="term" value="P:cholesterol catabolic process"/>
    <property type="evidence" value="ECO:0007669"/>
    <property type="project" value="TreeGrafter"/>
</dbReference>
<dbReference type="Proteomes" id="UP000563898">
    <property type="component" value="Unassembled WGS sequence"/>
</dbReference>
<dbReference type="FunFam" id="1.10.630.10:FF:000018">
    <property type="entry name" value="Cytochrome P450 monooxygenase"/>
    <property type="match status" value="1"/>
</dbReference>
<evidence type="ECO:0000256" key="6">
    <source>
        <dbReference type="ARBA" id="ARBA00023004"/>
    </source>
</evidence>
<dbReference type="AlphaFoldDB" id="A0A846WEM3"/>
<evidence type="ECO:0000256" key="8">
    <source>
        <dbReference type="RuleBase" id="RU000461"/>
    </source>
</evidence>
<keyword evidence="7 8" id="KW-0503">Monooxygenase</keyword>
<dbReference type="EMBL" id="JAAXPC010000001">
    <property type="protein sequence ID" value="NKY00265.1"/>
    <property type="molecule type" value="Genomic_DNA"/>
</dbReference>
<dbReference type="GO" id="GO:0008395">
    <property type="term" value="F:steroid hydroxylase activity"/>
    <property type="evidence" value="ECO:0007669"/>
    <property type="project" value="TreeGrafter"/>
</dbReference>
<gene>
    <name evidence="9" type="ORF">HGA05_01540</name>
</gene>
<dbReference type="Pfam" id="PF00067">
    <property type="entry name" value="p450"/>
    <property type="match status" value="1"/>
</dbReference>
<keyword evidence="5 8" id="KW-0560">Oxidoreductase</keyword>
<dbReference type="PRINTS" id="PR00359">
    <property type="entry name" value="BP450"/>
</dbReference>
<comment type="cofactor">
    <cofactor evidence="1">
        <name>heme</name>
        <dbReference type="ChEBI" id="CHEBI:30413"/>
    </cofactor>
</comment>
<dbReference type="InterPro" id="IPR017972">
    <property type="entry name" value="Cyt_P450_CS"/>
</dbReference>
<dbReference type="GO" id="GO:0005506">
    <property type="term" value="F:iron ion binding"/>
    <property type="evidence" value="ECO:0007669"/>
    <property type="project" value="InterPro"/>
</dbReference>
<keyword evidence="6 8" id="KW-0408">Iron</keyword>
<dbReference type="InterPro" id="IPR002397">
    <property type="entry name" value="Cyt_P450_B"/>
</dbReference>
<dbReference type="InterPro" id="IPR001128">
    <property type="entry name" value="Cyt_P450"/>
</dbReference>
<name>A0A846WEM3_9ACTN</name>
<dbReference type="PANTHER" id="PTHR46696:SF4">
    <property type="entry name" value="BIOTIN BIOSYNTHESIS CYTOCHROME P450"/>
    <property type="match status" value="1"/>
</dbReference>
<accession>A0A846WEM3</accession>
<keyword evidence="4 8" id="KW-0479">Metal-binding</keyword>
<organism evidence="9 10">
    <name type="scientific">Gordonia polyisoprenivorans</name>
    <dbReference type="NCBI Taxonomy" id="84595"/>
    <lineage>
        <taxon>Bacteria</taxon>
        <taxon>Bacillati</taxon>
        <taxon>Actinomycetota</taxon>
        <taxon>Actinomycetes</taxon>
        <taxon>Mycobacteriales</taxon>
        <taxon>Gordoniaceae</taxon>
        <taxon>Gordonia</taxon>
    </lineage>
</organism>
<reference evidence="9 10" key="1">
    <citation type="submission" date="2020-04" db="EMBL/GenBank/DDBJ databases">
        <title>MicrobeNet Type strains.</title>
        <authorList>
            <person name="Nicholson A.C."/>
        </authorList>
    </citation>
    <scope>NUCLEOTIDE SEQUENCE [LARGE SCALE GENOMIC DNA]</scope>
    <source>
        <strain evidence="9 10">ATCC BAA-14</strain>
    </source>
</reference>
<comment type="caution">
    <text evidence="9">The sequence shown here is derived from an EMBL/GenBank/DDBJ whole genome shotgun (WGS) entry which is preliminary data.</text>
</comment>
<dbReference type="PROSITE" id="PS00086">
    <property type="entry name" value="CYTOCHROME_P450"/>
    <property type="match status" value="1"/>
</dbReference>